<keyword evidence="7 9" id="KW-0057">Aromatic amino acid biosynthesis</keyword>
<dbReference type="GO" id="GO:0004640">
    <property type="term" value="F:phosphoribosylanthranilate isomerase activity"/>
    <property type="evidence" value="ECO:0007669"/>
    <property type="project" value="UniProtKB-UniRule"/>
</dbReference>
<evidence type="ECO:0000256" key="9">
    <source>
        <dbReference type="HAMAP-Rule" id="MF_00135"/>
    </source>
</evidence>
<dbReference type="OrthoDB" id="9786954at2"/>
<dbReference type="PANTHER" id="PTHR42894">
    <property type="entry name" value="N-(5'-PHOSPHORIBOSYL)ANTHRANILATE ISOMERASE"/>
    <property type="match status" value="1"/>
</dbReference>
<proteinExistence type="inferred from homology"/>
<dbReference type="Gene3D" id="3.20.20.70">
    <property type="entry name" value="Aldolase class I"/>
    <property type="match status" value="1"/>
</dbReference>
<dbReference type="PANTHER" id="PTHR42894:SF1">
    <property type="entry name" value="N-(5'-PHOSPHORIBOSYL)ANTHRANILATE ISOMERASE"/>
    <property type="match status" value="1"/>
</dbReference>
<dbReference type="InterPro" id="IPR013785">
    <property type="entry name" value="Aldolase_TIM"/>
</dbReference>
<protein>
    <recommendedName>
        <fullName evidence="4 9">N-(5'-phosphoribosyl)anthranilate isomerase</fullName>
        <shortName evidence="9">PRAI</shortName>
        <ecNumber evidence="3 9">5.3.1.24</ecNumber>
    </recommendedName>
</protein>
<dbReference type="GO" id="GO:0000162">
    <property type="term" value="P:L-tryptophan biosynthetic process"/>
    <property type="evidence" value="ECO:0007669"/>
    <property type="project" value="UniProtKB-UniRule"/>
</dbReference>
<dbReference type="InterPro" id="IPR001240">
    <property type="entry name" value="PRAI_dom"/>
</dbReference>
<evidence type="ECO:0000256" key="5">
    <source>
        <dbReference type="ARBA" id="ARBA00022605"/>
    </source>
</evidence>
<organism evidence="11 12">
    <name type="scientific">Thermoflavifilum thermophilum</name>
    <dbReference type="NCBI Taxonomy" id="1393122"/>
    <lineage>
        <taxon>Bacteria</taxon>
        <taxon>Pseudomonadati</taxon>
        <taxon>Bacteroidota</taxon>
        <taxon>Chitinophagia</taxon>
        <taxon>Chitinophagales</taxon>
        <taxon>Chitinophagaceae</taxon>
        <taxon>Thermoflavifilum</taxon>
    </lineage>
</organism>
<dbReference type="Proteomes" id="UP000199537">
    <property type="component" value="Unassembled WGS sequence"/>
</dbReference>
<evidence type="ECO:0000259" key="10">
    <source>
        <dbReference type="Pfam" id="PF00697"/>
    </source>
</evidence>
<evidence type="ECO:0000256" key="7">
    <source>
        <dbReference type="ARBA" id="ARBA00023141"/>
    </source>
</evidence>
<keyword evidence="5 9" id="KW-0028">Amino-acid biosynthesis</keyword>
<evidence type="ECO:0000256" key="3">
    <source>
        <dbReference type="ARBA" id="ARBA00012572"/>
    </source>
</evidence>
<evidence type="ECO:0000313" key="12">
    <source>
        <dbReference type="Proteomes" id="UP000199537"/>
    </source>
</evidence>
<dbReference type="InterPro" id="IPR011060">
    <property type="entry name" value="RibuloseP-bd_barrel"/>
</dbReference>
<comment type="catalytic activity">
    <reaction evidence="1 9">
        <text>N-(5-phospho-beta-D-ribosyl)anthranilate = 1-(2-carboxyphenylamino)-1-deoxy-D-ribulose 5-phosphate</text>
        <dbReference type="Rhea" id="RHEA:21540"/>
        <dbReference type="ChEBI" id="CHEBI:18277"/>
        <dbReference type="ChEBI" id="CHEBI:58613"/>
        <dbReference type="EC" id="5.3.1.24"/>
    </reaction>
</comment>
<keyword evidence="6 9" id="KW-0822">Tryptophan biosynthesis</keyword>
<feature type="domain" description="N-(5'phosphoribosyl) anthranilate isomerase (PRAI)" evidence="10">
    <location>
        <begin position="9"/>
        <end position="206"/>
    </location>
</feature>
<dbReference type="UniPathway" id="UPA00035">
    <property type="reaction ID" value="UER00042"/>
</dbReference>
<comment type="similarity">
    <text evidence="9">Belongs to the TrpF family.</text>
</comment>
<name>A0A1I7NH49_9BACT</name>
<dbReference type="HAMAP" id="MF_00135">
    <property type="entry name" value="PRAI"/>
    <property type="match status" value="1"/>
</dbReference>
<dbReference type="EMBL" id="FPCJ01000001">
    <property type="protein sequence ID" value="SFV33963.1"/>
    <property type="molecule type" value="Genomic_DNA"/>
</dbReference>
<accession>A0A1I7NH49</accession>
<gene>
    <name evidence="9" type="primary">trpF</name>
    <name evidence="11" type="ORF">SAMN05660895_1862</name>
</gene>
<dbReference type="InterPro" id="IPR044643">
    <property type="entry name" value="TrpF_fam"/>
</dbReference>
<keyword evidence="8 9" id="KW-0413">Isomerase</keyword>
<keyword evidence="12" id="KW-1185">Reference proteome</keyword>
<dbReference type="RefSeq" id="WP_092460059.1">
    <property type="nucleotide sequence ID" value="NZ_FPCJ01000001.1"/>
</dbReference>
<evidence type="ECO:0000256" key="4">
    <source>
        <dbReference type="ARBA" id="ARBA00022272"/>
    </source>
</evidence>
<evidence type="ECO:0000256" key="2">
    <source>
        <dbReference type="ARBA" id="ARBA00004664"/>
    </source>
</evidence>
<evidence type="ECO:0000256" key="8">
    <source>
        <dbReference type="ARBA" id="ARBA00023235"/>
    </source>
</evidence>
<dbReference type="SUPFAM" id="SSF51366">
    <property type="entry name" value="Ribulose-phoshate binding barrel"/>
    <property type="match status" value="1"/>
</dbReference>
<dbReference type="EC" id="5.3.1.24" evidence="3 9"/>
<dbReference type="CDD" id="cd00405">
    <property type="entry name" value="PRAI"/>
    <property type="match status" value="1"/>
</dbReference>
<reference evidence="12" key="1">
    <citation type="submission" date="2016-10" db="EMBL/GenBank/DDBJ databases">
        <authorList>
            <person name="Varghese N."/>
            <person name="Submissions S."/>
        </authorList>
    </citation>
    <scope>NUCLEOTIDE SEQUENCE [LARGE SCALE GENOMIC DNA]</scope>
    <source>
        <strain evidence="12">DSM 14807</strain>
    </source>
</reference>
<comment type="pathway">
    <text evidence="2 9">Amino-acid biosynthesis; L-tryptophan biosynthesis; L-tryptophan from chorismate: step 3/5.</text>
</comment>
<evidence type="ECO:0000256" key="6">
    <source>
        <dbReference type="ARBA" id="ARBA00022822"/>
    </source>
</evidence>
<sequence>MHSGKLHIKVCGLARLDELHRLEAMGVDFAGMIFYPKSPRCILPHQQAAHTRSYQGNIQKVGVFVNASYDEILQVVNAYGLQMVQLHGEESPAFCHELRKQGLKIIKVFPVSGEGFPDTRPYEASCDYFLFDTASQQKGGTGKRFDWQLLHAYQGSVPFFLSGGIGPEHAHEILSLQHPQLYAVDINSRFETAPGIKDFERIKQFICQLNIVSEV</sequence>
<dbReference type="Pfam" id="PF00697">
    <property type="entry name" value="PRAI"/>
    <property type="match status" value="1"/>
</dbReference>
<dbReference type="AlphaFoldDB" id="A0A1I7NH49"/>
<evidence type="ECO:0000313" key="11">
    <source>
        <dbReference type="EMBL" id="SFV33963.1"/>
    </source>
</evidence>
<evidence type="ECO:0000256" key="1">
    <source>
        <dbReference type="ARBA" id="ARBA00001164"/>
    </source>
</evidence>
<dbReference type="STRING" id="1393122.SAMN05660895_1862"/>